<dbReference type="InterPro" id="IPR010982">
    <property type="entry name" value="Lambda_DNA-bd_dom_sf"/>
</dbReference>
<proteinExistence type="predicted"/>
<comment type="caution">
    <text evidence="1">The sequence shown here is derived from an EMBL/GenBank/DDBJ whole genome shotgun (WGS) entry which is preliminary data.</text>
</comment>
<evidence type="ECO:0008006" key="3">
    <source>
        <dbReference type="Google" id="ProtNLM"/>
    </source>
</evidence>
<evidence type="ECO:0000313" key="1">
    <source>
        <dbReference type="EMBL" id="GAA3953722.1"/>
    </source>
</evidence>
<organism evidence="1 2">
    <name type="scientific">Hymenobacter algoricola</name>
    <dbReference type="NCBI Taxonomy" id="486267"/>
    <lineage>
        <taxon>Bacteria</taxon>
        <taxon>Pseudomonadati</taxon>
        <taxon>Bacteroidota</taxon>
        <taxon>Cytophagia</taxon>
        <taxon>Cytophagales</taxon>
        <taxon>Hymenobacteraceae</taxon>
        <taxon>Hymenobacter</taxon>
    </lineage>
</organism>
<protein>
    <recommendedName>
        <fullName evidence="3">XRE family transcriptional regulator</fullName>
    </recommendedName>
</protein>
<reference evidence="2" key="1">
    <citation type="journal article" date="2019" name="Int. J. Syst. Evol. Microbiol.">
        <title>The Global Catalogue of Microorganisms (GCM) 10K type strain sequencing project: providing services to taxonomists for standard genome sequencing and annotation.</title>
        <authorList>
            <consortium name="The Broad Institute Genomics Platform"/>
            <consortium name="The Broad Institute Genome Sequencing Center for Infectious Disease"/>
            <person name="Wu L."/>
            <person name="Ma J."/>
        </authorList>
    </citation>
    <scope>NUCLEOTIDE SEQUENCE [LARGE SCALE GENOMIC DNA]</scope>
    <source>
        <strain evidence="2">JCM 17214</strain>
    </source>
</reference>
<dbReference type="CDD" id="cd00093">
    <property type="entry name" value="HTH_XRE"/>
    <property type="match status" value="1"/>
</dbReference>
<dbReference type="InterPro" id="IPR001387">
    <property type="entry name" value="Cro/C1-type_HTH"/>
</dbReference>
<gene>
    <name evidence="1" type="ORF">GCM10022406_39280</name>
</gene>
<accession>A0ABP7NTJ4</accession>
<dbReference type="EMBL" id="BAABDH010000112">
    <property type="protein sequence ID" value="GAA3953722.1"/>
    <property type="molecule type" value="Genomic_DNA"/>
</dbReference>
<dbReference type="Proteomes" id="UP001499909">
    <property type="component" value="Unassembled WGS sequence"/>
</dbReference>
<dbReference type="SUPFAM" id="SSF47413">
    <property type="entry name" value="lambda repressor-like DNA-binding domains"/>
    <property type="match status" value="1"/>
</dbReference>
<evidence type="ECO:0000313" key="2">
    <source>
        <dbReference type="Proteomes" id="UP001499909"/>
    </source>
</evidence>
<sequence>MGHLRTVLNLTPSEFATLLDLPTGRMKRILKSRAKPSVSLLACIRRALPYINPDWLILGEGPVLLSKPFSAPLHHLLPDPGNSIGTNHGTATQSYTVFSCQHELAFCRTHVHLLLQTIQDKERIINLIDNAD</sequence>
<keyword evidence="2" id="KW-1185">Reference proteome</keyword>
<name>A0ABP7NTJ4_9BACT</name>